<protein>
    <submittedName>
        <fullName evidence="1">Uncharacterized protein</fullName>
    </submittedName>
</protein>
<reference evidence="1 2" key="1">
    <citation type="submission" date="2016-10" db="EMBL/GenBank/DDBJ databases">
        <title>Genome sequence of the ascomycete fungus Penicillium subrubescens.</title>
        <authorList>
            <person name="De Vries R.P."/>
            <person name="Peng M."/>
            <person name="Dilokpimol A."/>
            <person name="Hilden K."/>
            <person name="Makela M.R."/>
            <person name="Grigoriev I."/>
            <person name="Riley R."/>
            <person name="Granchi Z."/>
        </authorList>
    </citation>
    <scope>NUCLEOTIDE SEQUENCE [LARGE SCALE GENOMIC DNA]</scope>
    <source>
        <strain evidence="1 2">CBS 132785</strain>
    </source>
</reference>
<evidence type="ECO:0000313" key="2">
    <source>
        <dbReference type="Proteomes" id="UP000186955"/>
    </source>
</evidence>
<sequence>MEDVQAWTTIFQAVDRFYLWDGMDDGVFEIALRDIREIYLVISQSKLRELERERVTRILA</sequence>
<dbReference type="AlphaFoldDB" id="A0A1Q5TJB9"/>
<name>A0A1Q5TJB9_9EURO</name>
<proteinExistence type="predicted"/>
<comment type="caution">
    <text evidence="1">The sequence shown here is derived from an EMBL/GenBank/DDBJ whole genome shotgun (WGS) entry which is preliminary data.</text>
</comment>
<dbReference type="Proteomes" id="UP000186955">
    <property type="component" value="Unassembled WGS sequence"/>
</dbReference>
<keyword evidence="2" id="KW-1185">Reference proteome</keyword>
<evidence type="ECO:0000313" key="1">
    <source>
        <dbReference type="EMBL" id="OKP00318.1"/>
    </source>
</evidence>
<dbReference type="EMBL" id="MNBE01000647">
    <property type="protein sequence ID" value="OKP00318.1"/>
    <property type="molecule type" value="Genomic_DNA"/>
</dbReference>
<accession>A0A1Q5TJB9</accession>
<gene>
    <name evidence="1" type="ORF">PENSUB_7775</name>
</gene>
<organism evidence="1 2">
    <name type="scientific">Penicillium subrubescens</name>
    <dbReference type="NCBI Taxonomy" id="1316194"/>
    <lineage>
        <taxon>Eukaryota</taxon>
        <taxon>Fungi</taxon>
        <taxon>Dikarya</taxon>
        <taxon>Ascomycota</taxon>
        <taxon>Pezizomycotina</taxon>
        <taxon>Eurotiomycetes</taxon>
        <taxon>Eurotiomycetidae</taxon>
        <taxon>Eurotiales</taxon>
        <taxon>Aspergillaceae</taxon>
        <taxon>Penicillium</taxon>
    </lineage>
</organism>